<organism evidence="2 3">
    <name type="scientific">Romanomermis culicivorax</name>
    <name type="common">Nematode worm</name>
    <dbReference type="NCBI Taxonomy" id="13658"/>
    <lineage>
        <taxon>Eukaryota</taxon>
        <taxon>Metazoa</taxon>
        <taxon>Ecdysozoa</taxon>
        <taxon>Nematoda</taxon>
        <taxon>Enoplea</taxon>
        <taxon>Dorylaimia</taxon>
        <taxon>Mermithida</taxon>
        <taxon>Mermithoidea</taxon>
        <taxon>Mermithidae</taxon>
        <taxon>Romanomermis</taxon>
    </lineage>
</organism>
<accession>A0A915K5H1</accession>
<evidence type="ECO:0000313" key="3">
    <source>
        <dbReference type="WBParaSite" id="nRc.2.0.1.t33444-RA"/>
    </source>
</evidence>
<proteinExistence type="predicted"/>
<evidence type="ECO:0000313" key="2">
    <source>
        <dbReference type="Proteomes" id="UP000887565"/>
    </source>
</evidence>
<dbReference type="Proteomes" id="UP000887565">
    <property type="component" value="Unplaced"/>
</dbReference>
<dbReference type="WBParaSite" id="nRc.2.0.1.t33444-RA">
    <property type="protein sequence ID" value="nRc.2.0.1.t33444-RA"/>
    <property type="gene ID" value="nRc.2.0.1.g33444"/>
</dbReference>
<reference evidence="3" key="1">
    <citation type="submission" date="2022-11" db="UniProtKB">
        <authorList>
            <consortium name="WormBaseParasite"/>
        </authorList>
    </citation>
    <scope>IDENTIFICATION</scope>
</reference>
<keyword evidence="2" id="KW-1185">Reference proteome</keyword>
<protein>
    <submittedName>
        <fullName evidence="3">Uncharacterized protein</fullName>
    </submittedName>
</protein>
<dbReference type="AlphaFoldDB" id="A0A915K5H1"/>
<feature type="coiled-coil region" evidence="1">
    <location>
        <begin position="21"/>
        <end position="58"/>
    </location>
</feature>
<keyword evidence="1" id="KW-0175">Coiled coil</keyword>
<sequence>MANWIRREDQRERIDPKDLRINALEKKMELLIKVIESAQDREKEKEEDQRKKKKINERRTRRSLLTLRIEWK</sequence>
<name>A0A915K5H1_ROMCU</name>
<evidence type="ECO:0000256" key="1">
    <source>
        <dbReference type="SAM" id="Coils"/>
    </source>
</evidence>